<comment type="subcellular location">
    <subcellularLocation>
        <location evidence="1">Cell membrane</location>
        <topology evidence="1">Multi-pass membrane protein</topology>
    </subcellularLocation>
</comment>
<dbReference type="RefSeq" id="WP_372566960.1">
    <property type="nucleotide sequence ID" value="NZ_JBGOSP010000051.1"/>
</dbReference>
<feature type="transmembrane region" description="Helical" evidence="9">
    <location>
        <begin position="35"/>
        <end position="53"/>
    </location>
</feature>
<dbReference type="PANTHER" id="PTHR30482:SF10">
    <property type="entry name" value="HIGH-AFFINITY BRANCHED-CHAIN AMINO ACID TRANSPORT PROTEIN BRAE"/>
    <property type="match status" value="1"/>
</dbReference>
<evidence type="ECO:0000256" key="3">
    <source>
        <dbReference type="ARBA" id="ARBA00022692"/>
    </source>
</evidence>
<dbReference type="CDD" id="cd06582">
    <property type="entry name" value="TM_PBP1_LivH_like"/>
    <property type="match status" value="1"/>
</dbReference>
<gene>
    <name evidence="11" type="ORF">ACEG43_44390</name>
</gene>
<organism evidence="11 12">
    <name type="scientific">Streptomyces aureus</name>
    <dbReference type="NCBI Taxonomy" id="193461"/>
    <lineage>
        <taxon>Bacteria</taxon>
        <taxon>Bacillati</taxon>
        <taxon>Actinomycetota</taxon>
        <taxon>Actinomycetes</taxon>
        <taxon>Kitasatosporales</taxon>
        <taxon>Streptomycetaceae</taxon>
        <taxon>Streptomyces</taxon>
    </lineage>
</organism>
<dbReference type="InterPro" id="IPR027417">
    <property type="entry name" value="P-loop_NTPase"/>
</dbReference>
<evidence type="ECO:0000259" key="10">
    <source>
        <dbReference type="PROSITE" id="PS50893"/>
    </source>
</evidence>
<dbReference type="CDD" id="cd06581">
    <property type="entry name" value="TM_PBP1_LivM_like"/>
    <property type="match status" value="1"/>
</dbReference>
<feature type="transmembrane region" description="Helical" evidence="9">
    <location>
        <begin position="552"/>
        <end position="576"/>
    </location>
</feature>
<feature type="transmembrane region" description="Helical" evidence="9">
    <location>
        <begin position="460"/>
        <end position="480"/>
    </location>
</feature>
<dbReference type="Pfam" id="PF12399">
    <property type="entry name" value="BCA_ABC_TP_C"/>
    <property type="match status" value="1"/>
</dbReference>
<dbReference type="Pfam" id="PF00005">
    <property type="entry name" value="ABC_tran"/>
    <property type="match status" value="1"/>
</dbReference>
<feature type="transmembrane region" description="Helical" evidence="9">
    <location>
        <begin position="59"/>
        <end position="80"/>
    </location>
</feature>
<dbReference type="InterPro" id="IPR003593">
    <property type="entry name" value="AAA+_ATPase"/>
</dbReference>
<feature type="transmembrane region" description="Helical" evidence="9">
    <location>
        <begin position="511"/>
        <end position="532"/>
    </location>
</feature>
<evidence type="ECO:0000256" key="7">
    <source>
        <dbReference type="ARBA" id="ARBA00023136"/>
    </source>
</evidence>
<feature type="transmembrane region" description="Helical" evidence="9">
    <location>
        <begin position="382"/>
        <end position="403"/>
    </location>
</feature>
<evidence type="ECO:0000256" key="8">
    <source>
        <dbReference type="SAM" id="MobiDB-lite"/>
    </source>
</evidence>
<dbReference type="InterPro" id="IPR001851">
    <property type="entry name" value="ABC_transp_permease"/>
</dbReference>
<dbReference type="InterPro" id="IPR003439">
    <property type="entry name" value="ABC_transporter-like_ATP-bd"/>
</dbReference>
<dbReference type="Gene3D" id="3.40.50.300">
    <property type="entry name" value="P-loop containing nucleotide triphosphate hydrolases"/>
    <property type="match status" value="1"/>
</dbReference>
<dbReference type="SUPFAM" id="SSF52540">
    <property type="entry name" value="P-loop containing nucleoside triphosphate hydrolases"/>
    <property type="match status" value="1"/>
</dbReference>
<keyword evidence="2" id="KW-1003">Cell membrane</keyword>
<feature type="transmembrane region" description="Helical" evidence="9">
    <location>
        <begin position="230"/>
        <end position="250"/>
    </location>
</feature>
<evidence type="ECO:0000256" key="4">
    <source>
        <dbReference type="ARBA" id="ARBA00022741"/>
    </source>
</evidence>
<evidence type="ECO:0000256" key="6">
    <source>
        <dbReference type="ARBA" id="ARBA00022989"/>
    </source>
</evidence>
<feature type="transmembrane region" description="Helical" evidence="9">
    <location>
        <begin position="6"/>
        <end position="28"/>
    </location>
</feature>
<feature type="transmembrane region" description="Helical" evidence="9">
    <location>
        <begin position="410"/>
        <end position="429"/>
    </location>
</feature>
<dbReference type="InterPro" id="IPR043428">
    <property type="entry name" value="LivM-like"/>
</dbReference>
<feature type="transmembrane region" description="Helical" evidence="9">
    <location>
        <begin position="332"/>
        <end position="350"/>
    </location>
</feature>
<keyword evidence="7 9" id="KW-0472">Membrane</keyword>
<dbReference type="PANTHER" id="PTHR30482">
    <property type="entry name" value="HIGH-AFFINITY BRANCHED-CHAIN AMINO ACID TRANSPORT SYSTEM PERMEASE"/>
    <property type="match status" value="1"/>
</dbReference>
<feature type="transmembrane region" description="Helical" evidence="9">
    <location>
        <begin position="309"/>
        <end position="326"/>
    </location>
</feature>
<dbReference type="InterPro" id="IPR032823">
    <property type="entry name" value="BCA_ABC_TP_C"/>
</dbReference>
<reference evidence="11 12" key="1">
    <citation type="submission" date="2024-08" db="EMBL/GenBank/DDBJ databases">
        <title>Genome sequence of Streptomyces aureus CACIA-1.46HGO.</title>
        <authorList>
            <person name="Evangelista-Martinez Z."/>
        </authorList>
    </citation>
    <scope>NUCLEOTIDE SEQUENCE [LARGE SCALE GENOMIC DNA]</scope>
    <source>
        <strain evidence="11 12">CACIA-1.46HGO</strain>
    </source>
</reference>
<name>A0ABV4SXX8_9ACTN</name>
<protein>
    <submittedName>
        <fullName evidence="11">ATP-binding cassette domain-containing protein</fullName>
    </submittedName>
</protein>
<dbReference type="PROSITE" id="PS50893">
    <property type="entry name" value="ABC_TRANSPORTER_2"/>
    <property type="match status" value="1"/>
</dbReference>
<feature type="transmembrane region" description="Helical" evidence="9">
    <location>
        <begin position="92"/>
        <end position="116"/>
    </location>
</feature>
<keyword evidence="12" id="KW-1185">Reference proteome</keyword>
<evidence type="ECO:0000256" key="5">
    <source>
        <dbReference type="ARBA" id="ARBA00022840"/>
    </source>
</evidence>
<evidence type="ECO:0000313" key="11">
    <source>
        <dbReference type="EMBL" id="MFA3843095.1"/>
    </source>
</evidence>
<dbReference type="SMART" id="SM00382">
    <property type="entry name" value="AAA"/>
    <property type="match status" value="1"/>
</dbReference>
<evidence type="ECO:0000256" key="1">
    <source>
        <dbReference type="ARBA" id="ARBA00004651"/>
    </source>
</evidence>
<dbReference type="CDD" id="cd03219">
    <property type="entry name" value="ABC_Mj1267_LivG_branched"/>
    <property type="match status" value="1"/>
</dbReference>
<evidence type="ECO:0000256" key="9">
    <source>
        <dbReference type="SAM" id="Phobius"/>
    </source>
</evidence>
<accession>A0ABV4SXX8</accession>
<dbReference type="Proteomes" id="UP001571476">
    <property type="component" value="Unassembled WGS sequence"/>
</dbReference>
<feature type="transmembrane region" description="Helical" evidence="9">
    <location>
        <begin position="142"/>
        <end position="158"/>
    </location>
</feature>
<sequence length="924" mass="96368">MVKEVLFYAILGLGAGSAYALISQGLILVHRASGVVNFAQGAMAMITAYFYVWLTNHGFSTVLAAITGIAAAGVLGAVVQRLVMKPLGRAPLLAKLVAALGIVLVLETSAGLVFGFNLQTAPSLLPVSTMHVFGLDVGRDRIILFLISIVLAALLTAFSRRTTLGSLFRAAADSEEGLAILGYSQDAVATSAWVFGSMLAGFAGIVIAPITSLSVTTMILLIIPALSVTLLARFTSFWFATIAGMALGIVQSEIAGYWTISSPTVDGMQQAAPFVLIIIVMVVRGRAIPGRATIVLGRPPVASPARARPTVLVGVVALTVVLTAVASKSYQTAVAVALISAIVALSLVVLTGYVGQISLAQMTFAGLGAYLCSRFADNAGIPFPFPIILAGLATAVGGMLLGLPALRVRGVNLAVVTLGAAVAINSVIFGDANLTGGYSGISIPSPRIFGYSLDGIAHPFRYAMVVLVVLILCIAGVAWLRRSRLGLMMLAVRDNERAAAAAAVDTVRIKLVGFGIAAFLAGVAGGLFAYLYGHLSFGSFAPLTSVLFVTTVYIGGIGSISGAVIAGIISAGGPVFELFSSSASVDRYQALIAGVGVVLTAVLNPDGIAPEINKNYQTLMRRLRSRRRREGGRSVAGTGADGMTPTRPAIVSLATRRRRRDVPADAAPLLDARGVRVAYGSVVAVDAMDLVVRPGTLVGLIGPNGAGKTTFIDAVCGFTASEGVVHFEGRPVHACPPYQRARLGLRRTFQATELFEDLSIRENLVVPARAHPAEDGGGGMDRFSVEEVLELLGLADKADCLPRELSTGEAKLAGLARALRGEPKLLLLDEPAAGLDTYESREFGQRLLSLLDLGISMVLVDHDLELVMGVCDEVVVLDRGKVIASGPPEAVRRDPAVRKAYIGGTDGDDEPEEPASHAVETVRK</sequence>
<feature type="transmembrane region" description="Helical" evidence="9">
    <location>
        <begin position="270"/>
        <end position="288"/>
    </location>
</feature>
<evidence type="ECO:0000256" key="2">
    <source>
        <dbReference type="ARBA" id="ARBA00022475"/>
    </source>
</evidence>
<feature type="domain" description="ABC transporter" evidence="10">
    <location>
        <begin position="670"/>
        <end position="904"/>
    </location>
</feature>
<dbReference type="EMBL" id="JBGOSP010000051">
    <property type="protein sequence ID" value="MFA3843095.1"/>
    <property type="molecule type" value="Genomic_DNA"/>
</dbReference>
<feature type="region of interest" description="Disordered" evidence="8">
    <location>
        <begin position="894"/>
        <end position="924"/>
    </location>
</feature>
<keyword evidence="4" id="KW-0547">Nucleotide-binding</keyword>
<keyword evidence="3 9" id="KW-0812">Transmembrane</keyword>
<feature type="transmembrane region" description="Helical" evidence="9">
    <location>
        <begin position="588"/>
        <end position="605"/>
    </location>
</feature>
<keyword evidence="6 9" id="KW-1133">Transmembrane helix</keyword>
<keyword evidence="5 11" id="KW-0067">ATP-binding</keyword>
<proteinExistence type="predicted"/>
<feature type="transmembrane region" description="Helical" evidence="9">
    <location>
        <begin position="202"/>
        <end position="223"/>
    </location>
</feature>
<dbReference type="GO" id="GO:0005524">
    <property type="term" value="F:ATP binding"/>
    <property type="evidence" value="ECO:0007669"/>
    <property type="project" value="UniProtKB-KW"/>
</dbReference>
<comment type="caution">
    <text evidence="11">The sequence shown here is derived from an EMBL/GenBank/DDBJ whole genome shotgun (WGS) entry which is preliminary data.</text>
</comment>
<evidence type="ECO:0000313" key="12">
    <source>
        <dbReference type="Proteomes" id="UP001571476"/>
    </source>
</evidence>
<dbReference type="Pfam" id="PF02653">
    <property type="entry name" value="BPD_transp_2"/>
    <property type="match status" value="2"/>
</dbReference>